<dbReference type="PANTHER" id="PTHR37833:SF1">
    <property type="entry name" value="SIGNAL PEPTIDE PROTEIN"/>
    <property type="match status" value="1"/>
</dbReference>
<gene>
    <name evidence="2" type="ORF">GCM10007100_28030</name>
</gene>
<name>A0A918WM22_9BACT</name>
<reference evidence="2" key="2">
    <citation type="submission" date="2020-09" db="EMBL/GenBank/DDBJ databases">
        <authorList>
            <person name="Sun Q."/>
            <person name="Kim S."/>
        </authorList>
    </citation>
    <scope>NUCLEOTIDE SEQUENCE</scope>
    <source>
        <strain evidence="2">KCTC 12988</strain>
    </source>
</reference>
<organism evidence="2 3">
    <name type="scientific">Roseibacillus persicicus</name>
    <dbReference type="NCBI Taxonomy" id="454148"/>
    <lineage>
        <taxon>Bacteria</taxon>
        <taxon>Pseudomonadati</taxon>
        <taxon>Verrucomicrobiota</taxon>
        <taxon>Verrucomicrobiia</taxon>
        <taxon>Verrucomicrobiales</taxon>
        <taxon>Verrucomicrobiaceae</taxon>
        <taxon>Roseibacillus</taxon>
    </lineage>
</organism>
<keyword evidence="1" id="KW-0732">Signal</keyword>
<keyword evidence="3" id="KW-1185">Reference proteome</keyword>
<reference evidence="2" key="1">
    <citation type="journal article" date="2014" name="Int. J. Syst. Evol. Microbiol.">
        <title>Complete genome sequence of Corynebacterium casei LMG S-19264T (=DSM 44701T), isolated from a smear-ripened cheese.</title>
        <authorList>
            <consortium name="US DOE Joint Genome Institute (JGI-PGF)"/>
            <person name="Walter F."/>
            <person name="Albersmeier A."/>
            <person name="Kalinowski J."/>
            <person name="Ruckert C."/>
        </authorList>
    </citation>
    <scope>NUCLEOTIDE SEQUENCE</scope>
    <source>
        <strain evidence="2">KCTC 12988</strain>
    </source>
</reference>
<dbReference type="PANTHER" id="PTHR37833">
    <property type="entry name" value="LIPOPROTEIN-RELATED"/>
    <property type="match status" value="1"/>
</dbReference>
<sequence length="233" mass="25612">MKRTILTGLTTWFLVAAGANAGELTFEKTLIEVTAKPDQEQIEADFVFTSSGDSPATIKRYDAPCSCLEAQISDGGRLVWAAGEKGTVRGLFKVGNFRGTVDKQISILMDDGTRHDLTVRMTMPELVKIEPKTLKWEEGGAAETKVFEITINSPDPLKILDVTATNGEKFPYSLKTIEEGKSYRLEVTPTDTETRGFGLLRVATDSKYKKHQNYQAYVVVTKPSMVPATAAKP</sequence>
<evidence type="ECO:0000256" key="1">
    <source>
        <dbReference type="SAM" id="SignalP"/>
    </source>
</evidence>
<feature type="signal peptide" evidence="1">
    <location>
        <begin position="1"/>
        <end position="21"/>
    </location>
</feature>
<dbReference type="Pfam" id="PF07610">
    <property type="entry name" value="DUF1573"/>
    <property type="match status" value="1"/>
</dbReference>
<evidence type="ECO:0000313" key="3">
    <source>
        <dbReference type="Proteomes" id="UP000644507"/>
    </source>
</evidence>
<evidence type="ECO:0000313" key="2">
    <source>
        <dbReference type="EMBL" id="GHC59295.1"/>
    </source>
</evidence>
<protein>
    <recommendedName>
        <fullName evidence="4">DUF1573 domain-containing protein</fullName>
    </recommendedName>
</protein>
<dbReference type="RefSeq" id="WP_189570998.1">
    <property type="nucleotide sequence ID" value="NZ_BMXI01000012.1"/>
</dbReference>
<proteinExistence type="predicted"/>
<evidence type="ECO:0008006" key="4">
    <source>
        <dbReference type="Google" id="ProtNLM"/>
    </source>
</evidence>
<accession>A0A918WM22</accession>
<dbReference type="AlphaFoldDB" id="A0A918WM22"/>
<dbReference type="EMBL" id="BMXI01000012">
    <property type="protein sequence ID" value="GHC59295.1"/>
    <property type="molecule type" value="Genomic_DNA"/>
</dbReference>
<dbReference type="InterPro" id="IPR011467">
    <property type="entry name" value="DUF1573"/>
</dbReference>
<dbReference type="Proteomes" id="UP000644507">
    <property type="component" value="Unassembled WGS sequence"/>
</dbReference>
<comment type="caution">
    <text evidence="2">The sequence shown here is derived from an EMBL/GenBank/DDBJ whole genome shotgun (WGS) entry which is preliminary data.</text>
</comment>
<feature type="chain" id="PRO_5037964682" description="DUF1573 domain-containing protein" evidence="1">
    <location>
        <begin position="22"/>
        <end position="233"/>
    </location>
</feature>